<dbReference type="SUPFAM" id="SSF56672">
    <property type="entry name" value="DNA/RNA polymerases"/>
    <property type="match status" value="1"/>
</dbReference>
<dbReference type="PROSITE" id="PS50878">
    <property type="entry name" value="RT_POL"/>
    <property type="match status" value="1"/>
</dbReference>
<keyword evidence="5" id="KW-1185">Reference proteome</keyword>
<dbReference type="Proteomes" id="UP000830375">
    <property type="component" value="Unassembled WGS sequence"/>
</dbReference>
<evidence type="ECO:0000313" key="5">
    <source>
        <dbReference type="Proteomes" id="UP000830375"/>
    </source>
</evidence>
<dbReference type="PANTHER" id="PTHR33050:SF7">
    <property type="entry name" value="RIBONUCLEASE H"/>
    <property type="match status" value="1"/>
</dbReference>
<comment type="similarity">
    <text evidence="1">Belongs to the beta type-B retroviral polymerase family. HERV class-II K(HML-2) pol subfamily.</text>
</comment>
<evidence type="ECO:0000259" key="3">
    <source>
        <dbReference type="PROSITE" id="PS50878"/>
    </source>
</evidence>
<dbReference type="EMBL" id="JACTAM010000024">
    <property type="protein sequence ID" value="KAI2649173.1"/>
    <property type="molecule type" value="Genomic_DNA"/>
</dbReference>
<accession>A0ABQ8LEP3</accession>
<evidence type="ECO:0000256" key="2">
    <source>
        <dbReference type="ARBA" id="ARBA00012180"/>
    </source>
</evidence>
<name>A0ABQ8LEP3_LABRO</name>
<organism evidence="4 5">
    <name type="scientific">Labeo rohita</name>
    <name type="common">Indian major carp</name>
    <name type="synonym">Cyprinus rohita</name>
    <dbReference type="NCBI Taxonomy" id="84645"/>
    <lineage>
        <taxon>Eukaryota</taxon>
        <taxon>Metazoa</taxon>
        <taxon>Chordata</taxon>
        <taxon>Craniata</taxon>
        <taxon>Vertebrata</taxon>
        <taxon>Euteleostomi</taxon>
        <taxon>Actinopterygii</taxon>
        <taxon>Neopterygii</taxon>
        <taxon>Teleostei</taxon>
        <taxon>Ostariophysi</taxon>
        <taxon>Cypriniformes</taxon>
        <taxon>Cyprinidae</taxon>
        <taxon>Labeoninae</taxon>
        <taxon>Labeonini</taxon>
        <taxon>Labeo</taxon>
    </lineage>
</organism>
<sequence>MEHKVDTLLRKEGIERDPPLETESRFCSQYFIVPKKDGGLHPILDLCQLNRSVLRLRQTVSQIRLEYWFVMIDLKDTFFHISTLPQNRKFLRFAFGGEAYQYQLLPFGLALSPHIFTKCVDAALAPL</sequence>
<dbReference type="PANTHER" id="PTHR33050">
    <property type="entry name" value="REVERSE TRANSCRIPTASE DOMAIN-CONTAINING PROTEIN"/>
    <property type="match status" value="1"/>
</dbReference>
<gene>
    <name evidence="4" type="ORF">H4Q32_020394</name>
</gene>
<dbReference type="InterPro" id="IPR043128">
    <property type="entry name" value="Rev_trsase/Diguanyl_cyclase"/>
</dbReference>
<dbReference type="InterPro" id="IPR052055">
    <property type="entry name" value="Hepadnavirus_pol/RT"/>
</dbReference>
<reference evidence="4 5" key="1">
    <citation type="submission" date="2022-01" db="EMBL/GenBank/DDBJ databases">
        <title>A high-quality chromosome-level genome assembly of rohu carp, Labeo rohita.</title>
        <authorList>
            <person name="Arick M.A. II"/>
            <person name="Hsu C.-Y."/>
            <person name="Magbanua Z."/>
            <person name="Pechanova O."/>
            <person name="Grover C."/>
            <person name="Miller E."/>
            <person name="Thrash A."/>
            <person name="Ezzel L."/>
            <person name="Alam S."/>
            <person name="Benzie J."/>
            <person name="Hamilton M."/>
            <person name="Karsi A."/>
            <person name="Lawrence M.L."/>
            <person name="Peterson D.G."/>
        </authorList>
    </citation>
    <scope>NUCLEOTIDE SEQUENCE [LARGE SCALE GENOMIC DNA]</scope>
    <source>
        <strain evidence="5">BAU-BD-2019</strain>
        <tissue evidence="4">Blood</tissue>
    </source>
</reference>
<dbReference type="InterPro" id="IPR000477">
    <property type="entry name" value="RT_dom"/>
</dbReference>
<dbReference type="Gene3D" id="3.30.70.270">
    <property type="match status" value="1"/>
</dbReference>
<comment type="caution">
    <text evidence="4">The sequence shown here is derived from an EMBL/GenBank/DDBJ whole genome shotgun (WGS) entry which is preliminary data.</text>
</comment>
<dbReference type="InterPro" id="IPR043502">
    <property type="entry name" value="DNA/RNA_pol_sf"/>
</dbReference>
<dbReference type="Gene3D" id="3.10.10.10">
    <property type="entry name" value="HIV Type 1 Reverse Transcriptase, subunit A, domain 1"/>
    <property type="match status" value="1"/>
</dbReference>
<evidence type="ECO:0000256" key="1">
    <source>
        <dbReference type="ARBA" id="ARBA00010879"/>
    </source>
</evidence>
<protein>
    <recommendedName>
        <fullName evidence="2">ribonuclease H</fullName>
        <ecNumber evidence="2">3.1.26.4</ecNumber>
    </recommendedName>
</protein>
<dbReference type="EC" id="3.1.26.4" evidence="2"/>
<proteinExistence type="inferred from homology"/>
<dbReference type="Pfam" id="PF00078">
    <property type="entry name" value="RVT_1"/>
    <property type="match status" value="1"/>
</dbReference>
<feature type="domain" description="Reverse transcriptase" evidence="3">
    <location>
        <begin position="14"/>
        <end position="127"/>
    </location>
</feature>
<evidence type="ECO:0000313" key="4">
    <source>
        <dbReference type="EMBL" id="KAI2649173.1"/>
    </source>
</evidence>